<dbReference type="GO" id="GO:0008780">
    <property type="term" value="F:acyl-[acyl-carrier-protein]-UDP-N-acetylglucosamine O-acyltransferase activity"/>
    <property type="evidence" value="ECO:0007669"/>
    <property type="project" value="InterPro"/>
</dbReference>
<dbReference type="InterPro" id="IPR037157">
    <property type="entry name" value="Acetyltransf_C_sf"/>
</dbReference>
<proteinExistence type="predicted"/>
<evidence type="ECO:0000259" key="6">
    <source>
        <dbReference type="Pfam" id="PF13720"/>
    </source>
</evidence>
<dbReference type="PANTHER" id="PTHR43480:SF1">
    <property type="entry name" value="ACYL-[ACYL-CARRIER-PROTEIN]--UDP-N-ACETYLGLUCOSAMINE O-ACYLTRANSFERASE, MITOCHONDRIAL-RELATED"/>
    <property type="match status" value="1"/>
</dbReference>
<organism evidence="7">
    <name type="scientific">marine metagenome</name>
    <dbReference type="NCBI Taxonomy" id="408172"/>
    <lineage>
        <taxon>unclassified sequences</taxon>
        <taxon>metagenomes</taxon>
        <taxon>ecological metagenomes</taxon>
    </lineage>
</organism>
<dbReference type="Gene3D" id="1.20.1180.10">
    <property type="entry name" value="Udp N-acetylglucosamine O-acyltransferase, C-terminal domain"/>
    <property type="match status" value="1"/>
</dbReference>
<evidence type="ECO:0000313" key="7">
    <source>
        <dbReference type="EMBL" id="SUZ79809.1"/>
    </source>
</evidence>
<keyword evidence="2" id="KW-0441">Lipid A biosynthesis</keyword>
<dbReference type="PANTHER" id="PTHR43480">
    <property type="entry name" value="ACYL-[ACYL-CARRIER-PROTEIN]--UDP-N-ACETYLGLUCOSAMINE O-ACYLTRANSFERASE"/>
    <property type="match status" value="1"/>
</dbReference>
<dbReference type="CDD" id="cd03351">
    <property type="entry name" value="LbH_UDP-GlcNAc_AT"/>
    <property type="match status" value="1"/>
</dbReference>
<dbReference type="GO" id="GO:0016020">
    <property type="term" value="C:membrane"/>
    <property type="evidence" value="ECO:0007669"/>
    <property type="project" value="GOC"/>
</dbReference>
<gene>
    <name evidence="7" type="ORF">METZ01_LOCUS32663</name>
</gene>
<dbReference type="InterPro" id="IPR001451">
    <property type="entry name" value="Hexapep"/>
</dbReference>
<dbReference type="NCBIfam" id="NF003657">
    <property type="entry name" value="PRK05289.1"/>
    <property type="match status" value="1"/>
</dbReference>
<dbReference type="PIRSF" id="PIRSF000456">
    <property type="entry name" value="UDP-GlcNAc_acltr"/>
    <property type="match status" value="1"/>
</dbReference>
<sequence length="241" mass="26322">MGTNVTIGPYSIIESDVIIGNDTHVGNHVTICSGTTIGESCSIFHNCSIGEIPQDLKFTGENTVTRIGNNTTVREYVTINRGTKALGETIVGSHCLLMAYVHVAHDCILGNHVILSNMATMGGHVTIGDWASLGGGVLIHQFCRIGEHVFVGAGFKVTQDVPPFILVANEPLSFGGINRVGLKRRGFSSEDKKIIKEIYTIYFRSGSNRNQALEKIESELEPSNYRDRILEFIRSSERGII</sequence>
<dbReference type="EMBL" id="UINC01001402">
    <property type="protein sequence ID" value="SUZ79809.1"/>
    <property type="molecule type" value="Genomic_DNA"/>
</dbReference>
<protein>
    <recommendedName>
        <fullName evidence="6">UDP N-acetylglucosamine O-acyltransferase C-terminal domain-containing protein</fullName>
    </recommendedName>
</protein>
<name>A0A381QMV9_9ZZZZ</name>
<reference evidence="7" key="1">
    <citation type="submission" date="2018-05" db="EMBL/GenBank/DDBJ databases">
        <authorList>
            <person name="Lanie J.A."/>
            <person name="Ng W.-L."/>
            <person name="Kazmierczak K.M."/>
            <person name="Andrzejewski T.M."/>
            <person name="Davidsen T.M."/>
            <person name="Wayne K.J."/>
            <person name="Tettelin H."/>
            <person name="Glass J.I."/>
            <person name="Rusch D."/>
            <person name="Podicherti R."/>
            <person name="Tsui H.-C.T."/>
            <person name="Winkler M.E."/>
        </authorList>
    </citation>
    <scope>NUCLEOTIDE SEQUENCE</scope>
</reference>
<dbReference type="Pfam" id="PF00132">
    <property type="entry name" value="Hexapep"/>
    <property type="match status" value="2"/>
</dbReference>
<accession>A0A381QMV9</accession>
<dbReference type="InterPro" id="IPR010137">
    <property type="entry name" value="Lipid_A_LpxA"/>
</dbReference>
<dbReference type="InterPro" id="IPR029098">
    <property type="entry name" value="Acetyltransf_C"/>
</dbReference>
<keyword evidence="4" id="KW-0443">Lipid metabolism</keyword>
<dbReference type="SUPFAM" id="SSF51161">
    <property type="entry name" value="Trimeric LpxA-like enzymes"/>
    <property type="match status" value="1"/>
</dbReference>
<dbReference type="Pfam" id="PF13720">
    <property type="entry name" value="Acetyltransf_11"/>
    <property type="match status" value="1"/>
</dbReference>
<dbReference type="GO" id="GO:0009245">
    <property type="term" value="P:lipid A biosynthetic process"/>
    <property type="evidence" value="ECO:0007669"/>
    <property type="project" value="UniProtKB-KW"/>
</dbReference>
<feature type="domain" description="UDP N-acetylglucosamine O-acyltransferase C-terminal" evidence="6">
    <location>
        <begin position="160"/>
        <end position="241"/>
    </location>
</feature>
<dbReference type="Gene3D" id="2.160.10.10">
    <property type="entry name" value="Hexapeptide repeat proteins"/>
    <property type="match status" value="1"/>
</dbReference>
<evidence type="ECO:0000256" key="5">
    <source>
        <dbReference type="ARBA" id="ARBA00023315"/>
    </source>
</evidence>
<evidence type="ECO:0000256" key="2">
    <source>
        <dbReference type="ARBA" id="ARBA00022556"/>
    </source>
</evidence>
<dbReference type="AlphaFoldDB" id="A0A381QMV9"/>
<evidence type="ECO:0000256" key="1">
    <source>
        <dbReference type="ARBA" id="ARBA00022516"/>
    </source>
</evidence>
<evidence type="ECO:0000256" key="4">
    <source>
        <dbReference type="ARBA" id="ARBA00023098"/>
    </source>
</evidence>
<dbReference type="InterPro" id="IPR011004">
    <property type="entry name" value="Trimer_LpxA-like_sf"/>
</dbReference>
<keyword evidence="3" id="KW-0808">Transferase</keyword>
<dbReference type="NCBIfam" id="TIGR01852">
    <property type="entry name" value="lipid_A_lpxA"/>
    <property type="match status" value="1"/>
</dbReference>
<keyword evidence="5" id="KW-0012">Acyltransferase</keyword>
<keyword evidence="1" id="KW-0444">Lipid biosynthesis</keyword>
<evidence type="ECO:0000256" key="3">
    <source>
        <dbReference type="ARBA" id="ARBA00022679"/>
    </source>
</evidence>